<keyword evidence="2 3" id="KW-0802">TPR repeat</keyword>
<dbReference type="Pfam" id="PF13432">
    <property type="entry name" value="TPR_16"/>
    <property type="match status" value="1"/>
</dbReference>
<evidence type="ECO:0000313" key="4">
    <source>
        <dbReference type="EMBL" id="PIE83152.1"/>
    </source>
</evidence>
<feature type="repeat" description="TPR" evidence="3">
    <location>
        <begin position="21"/>
        <end position="54"/>
    </location>
</feature>
<dbReference type="AlphaFoldDB" id="A0A2G6PF75"/>
<evidence type="ECO:0000256" key="2">
    <source>
        <dbReference type="ARBA" id="ARBA00022803"/>
    </source>
</evidence>
<dbReference type="PROSITE" id="PS50005">
    <property type="entry name" value="TPR"/>
    <property type="match status" value="6"/>
</dbReference>
<proteinExistence type="predicted"/>
<reference evidence="4 5" key="1">
    <citation type="submission" date="2017-10" db="EMBL/GenBank/DDBJ databases">
        <title>Novel microbial diversity and functional potential in the marine mammal oral microbiome.</title>
        <authorList>
            <person name="Dudek N.K."/>
            <person name="Sun C.L."/>
            <person name="Burstein D."/>
            <person name="Kantor R.S."/>
            <person name="Aliaga Goltsman D.S."/>
            <person name="Bik E.M."/>
            <person name="Thomas B.C."/>
            <person name="Banfield J.F."/>
            <person name="Relman D.A."/>
        </authorList>
    </citation>
    <scope>NUCLEOTIDE SEQUENCE [LARGE SCALE GENOMIC DNA]</scope>
    <source>
        <strain evidence="4">DOLJORAL78_50_517</strain>
    </source>
</reference>
<dbReference type="CDD" id="cd02440">
    <property type="entry name" value="AdoMet_MTases"/>
    <property type="match status" value="1"/>
</dbReference>
<dbReference type="Pfam" id="PF13489">
    <property type="entry name" value="Methyltransf_23"/>
    <property type="match status" value="1"/>
</dbReference>
<feature type="repeat" description="TPR" evidence="3">
    <location>
        <begin position="123"/>
        <end position="156"/>
    </location>
</feature>
<dbReference type="PROSITE" id="PS50293">
    <property type="entry name" value="TPR_REGION"/>
    <property type="match status" value="3"/>
</dbReference>
<organism evidence="4 5">
    <name type="scientific">Candidatus Contendibacter odensensis</name>
    <dbReference type="NCBI Taxonomy" id="1400860"/>
    <lineage>
        <taxon>Bacteria</taxon>
        <taxon>Pseudomonadati</taxon>
        <taxon>Pseudomonadota</taxon>
        <taxon>Gammaproteobacteria</taxon>
        <taxon>Candidatus Competibacteraceae</taxon>
        <taxon>Candidatus Contendibacter</taxon>
    </lineage>
</organism>
<name>A0A2G6PF75_9GAMM</name>
<dbReference type="Gene3D" id="3.40.50.150">
    <property type="entry name" value="Vaccinia Virus protein VP39"/>
    <property type="match status" value="1"/>
</dbReference>
<dbReference type="SMART" id="SM00028">
    <property type="entry name" value="TPR"/>
    <property type="match status" value="6"/>
</dbReference>
<dbReference type="EMBL" id="PDTV01000007">
    <property type="protein sequence ID" value="PIE83152.1"/>
    <property type="molecule type" value="Genomic_DNA"/>
</dbReference>
<dbReference type="Pfam" id="PF13424">
    <property type="entry name" value="TPR_12"/>
    <property type="match status" value="1"/>
</dbReference>
<keyword evidence="1" id="KW-0677">Repeat</keyword>
<gene>
    <name evidence="4" type="ORF">CSA09_03555</name>
</gene>
<dbReference type="Proteomes" id="UP000229278">
    <property type="component" value="Unassembled WGS sequence"/>
</dbReference>
<dbReference type="InterPro" id="IPR011990">
    <property type="entry name" value="TPR-like_helical_dom_sf"/>
</dbReference>
<dbReference type="SUPFAM" id="SSF48452">
    <property type="entry name" value="TPR-like"/>
    <property type="match status" value="1"/>
</dbReference>
<evidence type="ECO:0000256" key="1">
    <source>
        <dbReference type="ARBA" id="ARBA00022737"/>
    </source>
</evidence>
<evidence type="ECO:0000313" key="5">
    <source>
        <dbReference type="Proteomes" id="UP000229278"/>
    </source>
</evidence>
<feature type="repeat" description="TPR" evidence="3">
    <location>
        <begin position="157"/>
        <end position="190"/>
    </location>
</feature>
<comment type="caution">
    <text evidence="4">The sequence shown here is derived from an EMBL/GenBank/DDBJ whole genome shotgun (WGS) entry which is preliminary data.</text>
</comment>
<accession>A0A2G6PF75</accession>
<dbReference type="SUPFAM" id="SSF53335">
    <property type="entry name" value="S-adenosyl-L-methionine-dependent methyltransferases"/>
    <property type="match status" value="1"/>
</dbReference>
<protein>
    <submittedName>
        <fullName evidence="4">Uncharacterized protein</fullName>
    </submittedName>
</protein>
<dbReference type="Gene3D" id="1.25.40.10">
    <property type="entry name" value="Tetratricopeptide repeat domain"/>
    <property type="match status" value="3"/>
</dbReference>
<dbReference type="PANTHER" id="PTHR44943">
    <property type="entry name" value="CELLULOSE SYNTHASE OPERON PROTEIN C"/>
    <property type="match status" value="1"/>
</dbReference>
<dbReference type="InterPro" id="IPR019734">
    <property type="entry name" value="TPR_rpt"/>
</dbReference>
<dbReference type="PANTHER" id="PTHR44943:SF8">
    <property type="entry name" value="TPR REPEAT-CONTAINING PROTEIN MJ0263"/>
    <property type="match status" value="1"/>
</dbReference>
<evidence type="ECO:0000256" key="3">
    <source>
        <dbReference type="PROSITE-ProRule" id="PRU00339"/>
    </source>
</evidence>
<sequence length="449" mass="50356">MNRKERRALARKSAGSKTAAATEFVAQAIQLQQQGRLDEAKKLYRKTLQRDPYQVDALHFLGVMEAQQGRYQQAVDLIHRALALNPQYADAWNNLGNILATTKQPDEAAQAYRRAIEFAPENASAHCNLGAMLRQGKQYAEAEAACRQAIALNPQMVEALFNLGKVLTAQDHYEQAVDTYREVLRLHPGYIPVYRALGILLYRMGRSEDAIHLYQDWLRQDPDNAIAQHMLAAHSGQAIPDRATNYYVQNLFDDMADHFDEHLERLDYQAPTLVGQLVSRTMGIPKPSLTVLDAGCGTGLCGSFLRPHANHLTGVDLSPRMVERARVRGDYDELKVAELTTFLCETPNTYDLIISADTLVYFGDLQPVVTAAANALQPGGWLMFTTERHTNSMIKEDFHLEASGRYSHSEDYLWQILTQVGMEIDTLETVNLRMEGGQPIIGFLVSAHK</sequence>
<feature type="repeat" description="TPR" evidence="3">
    <location>
        <begin position="89"/>
        <end position="122"/>
    </location>
</feature>
<feature type="repeat" description="TPR" evidence="3">
    <location>
        <begin position="191"/>
        <end position="224"/>
    </location>
</feature>
<dbReference type="InterPro" id="IPR029063">
    <property type="entry name" value="SAM-dependent_MTases_sf"/>
</dbReference>
<dbReference type="InterPro" id="IPR051685">
    <property type="entry name" value="Ycf3/AcsC/BcsC/TPR_MFPF"/>
</dbReference>
<feature type="repeat" description="TPR" evidence="3">
    <location>
        <begin position="55"/>
        <end position="88"/>
    </location>
</feature>